<name>A0A4R8ZV28_9MICO</name>
<keyword evidence="3" id="KW-1185">Reference proteome</keyword>
<proteinExistence type="predicted"/>
<dbReference type="AlphaFoldDB" id="A0A4R8ZV28"/>
<evidence type="ECO:0000313" key="2">
    <source>
        <dbReference type="EMBL" id="TFD46899.1"/>
    </source>
</evidence>
<dbReference type="OrthoDB" id="5117021at2"/>
<gene>
    <name evidence="2" type="ORF">E3T55_16115</name>
</gene>
<evidence type="ECO:0000313" key="3">
    <source>
        <dbReference type="Proteomes" id="UP000297447"/>
    </source>
</evidence>
<feature type="region of interest" description="Disordered" evidence="1">
    <location>
        <begin position="1"/>
        <end position="38"/>
    </location>
</feature>
<reference evidence="2 3" key="1">
    <citation type="submission" date="2019-03" db="EMBL/GenBank/DDBJ databases">
        <title>Genomics of glacier-inhabiting Cryobacterium strains.</title>
        <authorList>
            <person name="Liu Q."/>
            <person name="Xin Y.-H."/>
        </authorList>
    </citation>
    <scope>NUCLEOTIDE SEQUENCE [LARGE SCALE GENOMIC DNA]</scope>
    <source>
        <strain evidence="2 3">Hh14</strain>
    </source>
</reference>
<accession>A0A4R8ZV28</accession>
<dbReference type="RefSeq" id="WP_134520575.1">
    <property type="nucleotide sequence ID" value="NZ_SOHE01000069.1"/>
</dbReference>
<protein>
    <submittedName>
        <fullName evidence="2">Uncharacterized protein</fullName>
    </submittedName>
</protein>
<dbReference type="Proteomes" id="UP000297447">
    <property type="component" value="Unassembled WGS sequence"/>
</dbReference>
<evidence type="ECO:0000256" key="1">
    <source>
        <dbReference type="SAM" id="MobiDB-lite"/>
    </source>
</evidence>
<dbReference type="EMBL" id="SOHE01000069">
    <property type="protein sequence ID" value="TFD46899.1"/>
    <property type="molecule type" value="Genomic_DNA"/>
</dbReference>
<feature type="compositionally biased region" description="Basic and acidic residues" evidence="1">
    <location>
        <begin position="23"/>
        <end position="38"/>
    </location>
</feature>
<sequence length="425" mass="49721">MNGPTDETTTPQTAPATQPPQHRPVDDDGTRDIRRERQRENRRRWVAEHPDRVRELNRIWRLEHLESARQQNREQMRRAVVRRRQQEEVRARGRERARLWREAHPERNREYQQRWVEQNRDKIREYYRRYYDNHSAEVNARAIARRDADPERTKQISKEWAERNKERRAEWQRTRRSDPDIYQAELAANAAARRFKRQLSHQGLPPKQLHLATAAERRAHDREADAYFTDSALPEHLRQFTVFAETLTELMLHNGTRMLDFATAYAANRARMGLPPVSAETIAYGRAVELVMQRMRRVDLLTGRDVAAAVRSTQAEVPRIERQQQFDQLVKGVVAHVNRYQVRLGSEAKMENKARAHRGKPQVQAETLVVQIAMKQVSERVPTNRLTADDAREAARIIGLHVSTTPDDRRITVGSPAQGRSLGAR</sequence>
<comment type="caution">
    <text evidence="2">The sequence shown here is derived from an EMBL/GenBank/DDBJ whole genome shotgun (WGS) entry which is preliminary data.</text>
</comment>
<organism evidence="2 3">
    <name type="scientific">Cryobacterium frigoriphilum</name>
    <dbReference type="NCBI Taxonomy" id="1259150"/>
    <lineage>
        <taxon>Bacteria</taxon>
        <taxon>Bacillati</taxon>
        <taxon>Actinomycetota</taxon>
        <taxon>Actinomycetes</taxon>
        <taxon>Micrococcales</taxon>
        <taxon>Microbacteriaceae</taxon>
        <taxon>Cryobacterium</taxon>
    </lineage>
</organism>